<dbReference type="Pfam" id="PF00069">
    <property type="entry name" value="Pkinase"/>
    <property type="match status" value="1"/>
</dbReference>
<feature type="domain" description="AGC-kinase C-terminal" evidence="8">
    <location>
        <begin position="349"/>
        <end position="420"/>
    </location>
</feature>
<keyword evidence="10" id="KW-1185">Reference proteome</keyword>
<dbReference type="EMBL" id="JAEUBF010000796">
    <property type="protein sequence ID" value="KAH3674784.1"/>
    <property type="molecule type" value="Genomic_DNA"/>
</dbReference>
<protein>
    <recommendedName>
        <fullName evidence="11">Protein kinase domain-containing protein</fullName>
    </recommendedName>
</protein>
<evidence type="ECO:0000256" key="5">
    <source>
        <dbReference type="ARBA" id="ARBA00022777"/>
    </source>
</evidence>
<comment type="caution">
    <text evidence="9">The sequence shown here is derived from an EMBL/GenBank/DDBJ whole genome shotgun (WGS) entry which is preliminary data.</text>
</comment>
<dbReference type="Proteomes" id="UP000769528">
    <property type="component" value="Unassembled WGS sequence"/>
</dbReference>
<accession>A0A9P8PNT8</accession>
<dbReference type="PANTHER" id="PTHR24351">
    <property type="entry name" value="RIBOSOMAL PROTEIN S6 KINASE"/>
    <property type="match status" value="1"/>
</dbReference>
<keyword evidence="2" id="KW-0597">Phosphoprotein</keyword>
<evidence type="ECO:0000259" key="8">
    <source>
        <dbReference type="PROSITE" id="PS51285"/>
    </source>
</evidence>
<dbReference type="InterPro" id="IPR011009">
    <property type="entry name" value="Kinase-like_dom_sf"/>
</dbReference>
<keyword evidence="5" id="KW-0418">Kinase</keyword>
<keyword evidence="4" id="KW-0547">Nucleotide-binding</keyword>
<dbReference type="Gene3D" id="1.10.510.10">
    <property type="entry name" value="Transferase(Phosphotransferase) domain 1"/>
    <property type="match status" value="1"/>
</dbReference>
<dbReference type="PROSITE" id="PS50011">
    <property type="entry name" value="PROTEIN_KINASE_DOM"/>
    <property type="match status" value="1"/>
</dbReference>
<evidence type="ECO:0008006" key="11">
    <source>
        <dbReference type="Google" id="ProtNLM"/>
    </source>
</evidence>
<dbReference type="CDD" id="cd05123">
    <property type="entry name" value="STKc_AGC"/>
    <property type="match status" value="1"/>
</dbReference>
<dbReference type="FunFam" id="3.30.200.20:FF:000042">
    <property type="entry name" value="Aurora kinase A"/>
    <property type="match status" value="1"/>
</dbReference>
<evidence type="ECO:0000313" key="9">
    <source>
        <dbReference type="EMBL" id="KAH3674784.1"/>
    </source>
</evidence>
<sequence>MSYDEIFPLEEEEEERLEDQQLYQQFQDSLNITDELDIPNRSFRKNSSASNRNTPSHRLGTSYEIEISSSVLKNDSHLTLTTLISDGKPKPSDFESIKVLGVGSYGKVILVREKKTGKLFAQKQLKKASLVVQAKTVERTLNERSILKQVHHPSIVKLYYAFQDLDKLYLILQYLDGGELFQHLQQEKFLSETNAAVYLAQIILALEHLHEIGIVYRDLKPENCLLDSNGFLILTDFGLSKVGLNDQELCTSLIGTPEYMAPEILQDTPYDCAVDFWSLGCVMYDMLTGSPPFTGNNNKRIMDKILQNKLKVPFYLSNEAKDLLLRLLKKSSDKRLTNFVKLKAHPFFRKINWDDIESQNFEPPIIPIITDPILAENFDSEFTNLHITPVGSPRNIFKSNANDPFHGFSYTDTNFKHIYS</sequence>
<evidence type="ECO:0000256" key="6">
    <source>
        <dbReference type="ARBA" id="ARBA00022840"/>
    </source>
</evidence>
<dbReference type="InterPro" id="IPR017892">
    <property type="entry name" value="Pkinase_C"/>
</dbReference>
<keyword evidence="6" id="KW-0067">ATP-binding</keyword>
<dbReference type="InterPro" id="IPR000961">
    <property type="entry name" value="AGC-kinase_C"/>
</dbReference>
<dbReference type="Gene3D" id="3.30.200.20">
    <property type="entry name" value="Phosphorylase Kinase, domain 1"/>
    <property type="match status" value="1"/>
</dbReference>
<reference evidence="9" key="1">
    <citation type="journal article" date="2021" name="Open Biol.">
        <title>Shared evolutionary footprints suggest mitochondrial oxidative damage underlies multiple complex I losses in fungi.</title>
        <authorList>
            <person name="Schikora-Tamarit M.A."/>
            <person name="Marcet-Houben M."/>
            <person name="Nosek J."/>
            <person name="Gabaldon T."/>
        </authorList>
    </citation>
    <scope>NUCLEOTIDE SEQUENCE</scope>
    <source>
        <strain evidence="9">CBS6341</strain>
    </source>
</reference>
<keyword evidence="1" id="KW-0723">Serine/threonine-protein kinase</keyword>
<dbReference type="OrthoDB" id="63267at2759"/>
<dbReference type="SMART" id="SM00133">
    <property type="entry name" value="S_TK_X"/>
    <property type="match status" value="1"/>
</dbReference>
<evidence type="ECO:0000256" key="4">
    <source>
        <dbReference type="ARBA" id="ARBA00022741"/>
    </source>
</evidence>
<evidence type="ECO:0000256" key="3">
    <source>
        <dbReference type="ARBA" id="ARBA00022679"/>
    </source>
</evidence>
<dbReference type="AlphaFoldDB" id="A0A9P8PNT8"/>
<dbReference type="SMART" id="SM00220">
    <property type="entry name" value="S_TKc"/>
    <property type="match status" value="1"/>
</dbReference>
<feature type="domain" description="Protein kinase" evidence="7">
    <location>
        <begin position="94"/>
        <end position="348"/>
    </location>
</feature>
<evidence type="ECO:0000313" key="10">
    <source>
        <dbReference type="Proteomes" id="UP000769528"/>
    </source>
</evidence>
<keyword evidence="3" id="KW-0808">Transferase</keyword>
<dbReference type="InterPro" id="IPR008271">
    <property type="entry name" value="Ser/Thr_kinase_AS"/>
</dbReference>
<proteinExistence type="predicted"/>
<dbReference type="PROSITE" id="PS51285">
    <property type="entry name" value="AGC_KINASE_CTER"/>
    <property type="match status" value="1"/>
</dbReference>
<name>A0A9P8PNT8_9ASCO</name>
<dbReference type="GO" id="GO:0005524">
    <property type="term" value="F:ATP binding"/>
    <property type="evidence" value="ECO:0007669"/>
    <property type="project" value="UniProtKB-KW"/>
</dbReference>
<dbReference type="PROSITE" id="PS00108">
    <property type="entry name" value="PROTEIN_KINASE_ST"/>
    <property type="match status" value="1"/>
</dbReference>
<dbReference type="InterPro" id="IPR000719">
    <property type="entry name" value="Prot_kinase_dom"/>
</dbReference>
<evidence type="ECO:0000256" key="2">
    <source>
        <dbReference type="ARBA" id="ARBA00022553"/>
    </source>
</evidence>
<gene>
    <name evidence="9" type="ORF">WICMUC_002987</name>
</gene>
<dbReference type="GO" id="GO:0004674">
    <property type="term" value="F:protein serine/threonine kinase activity"/>
    <property type="evidence" value="ECO:0007669"/>
    <property type="project" value="UniProtKB-KW"/>
</dbReference>
<dbReference type="InterPro" id="IPR045270">
    <property type="entry name" value="STKc_AGC"/>
</dbReference>
<dbReference type="FunFam" id="1.10.510.10:FF:000048">
    <property type="entry name" value="Protein kinase C"/>
    <property type="match status" value="1"/>
</dbReference>
<dbReference type="Pfam" id="PF00433">
    <property type="entry name" value="Pkinase_C"/>
    <property type="match status" value="1"/>
</dbReference>
<evidence type="ECO:0000256" key="1">
    <source>
        <dbReference type="ARBA" id="ARBA00022527"/>
    </source>
</evidence>
<dbReference type="SUPFAM" id="SSF56112">
    <property type="entry name" value="Protein kinase-like (PK-like)"/>
    <property type="match status" value="1"/>
</dbReference>
<organism evidence="9 10">
    <name type="scientific">Wickerhamomyces mucosus</name>
    <dbReference type="NCBI Taxonomy" id="1378264"/>
    <lineage>
        <taxon>Eukaryota</taxon>
        <taxon>Fungi</taxon>
        <taxon>Dikarya</taxon>
        <taxon>Ascomycota</taxon>
        <taxon>Saccharomycotina</taxon>
        <taxon>Saccharomycetes</taxon>
        <taxon>Phaffomycetales</taxon>
        <taxon>Wickerhamomycetaceae</taxon>
        <taxon>Wickerhamomyces</taxon>
    </lineage>
</organism>
<evidence type="ECO:0000259" key="7">
    <source>
        <dbReference type="PROSITE" id="PS50011"/>
    </source>
</evidence>
<reference evidence="9" key="2">
    <citation type="submission" date="2021-01" db="EMBL/GenBank/DDBJ databases">
        <authorList>
            <person name="Schikora-Tamarit M.A."/>
        </authorList>
    </citation>
    <scope>NUCLEOTIDE SEQUENCE</scope>
    <source>
        <strain evidence="9">CBS6341</strain>
    </source>
</reference>